<dbReference type="Pfam" id="PF01585">
    <property type="entry name" value="G-patch"/>
    <property type="match status" value="1"/>
</dbReference>
<feature type="compositionally biased region" description="Basic and acidic residues" evidence="7">
    <location>
        <begin position="188"/>
        <end position="213"/>
    </location>
</feature>
<dbReference type="GO" id="GO:0006364">
    <property type="term" value="P:rRNA processing"/>
    <property type="evidence" value="ECO:0007669"/>
    <property type="project" value="UniProtKB-KW"/>
</dbReference>
<dbReference type="OMA" id="PCWDQSS"/>
<dbReference type="eggNOG" id="KOG2809">
    <property type="taxonomic scope" value="Eukaryota"/>
</dbReference>
<evidence type="ECO:0000256" key="6">
    <source>
        <dbReference type="ARBA" id="ARBA00041961"/>
    </source>
</evidence>
<dbReference type="Proteomes" id="UP000016088">
    <property type="component" value="Unassembled WGS sequence"/>
</dbReference>
<name>S9RFG0_SCHOY</name>
<evidence type="ECO:0000256" key="4">
    <source>
        <dbReference type="ARBA" id="ARBA00023242"/>
    </source>
</evidence>
<dbReference type="GO" id="GO:0003676">
    <property type="term" value="F:nucleic acid binding"/>
    <property type="evidence" value="ECO:0007669"/>
    <property type="project" value="InterPro"/>
</dbReference>
<evidence type="ECO:0000256" key="1">
    <source>
        <dbReference type="ARBA" id="ARBA00004604"/>
    </source>
</evidence>
<organism evidence="9 10">
    <name type="scientific">Schizosaccharomyces octosporus (strain yFS286)</name>
    <name type="common">Fission yeast</name>
    <name type="synonym">Octosporomyces octosporus</name>
    <dbReference type="NCBI Taxonomy" id="483514"/>
    <lineage>
        <taxon>Eukaryota</taxon>
        <taxon>Fungi</taxon>
        <taxon>Dikarya</taxon>
        <taxon>Ascomycota</taxon>
        <taxon>Taphrinomycotina</taxon>
        <taxon>Schizosaccharomycetes</taxon>
        <taxon>Schizosaccharomycetales</taxon>
        <taxon>Schizosaccharomycetaceae</taxon>
        <taxon>Schizosaccharomyces</taxon>
    </lineage>
</organism>
<keyword evidence="4" id="KW-0539">Nucleus</keyword>
<dbReference type="HOGENOM" id="CLU_052839_0_0_1"/>
<evidence type="ECO:0000256" key="5">
    <source>
        <dbReference type="ARBA" id="ARBA00038007"/>
    </source>
</evidence>
<keyword evidence="3" id="KW-0698">rRNA processing</keyword>
<sequence length="299" mass="33767">MGLAGNKVKQQIGADPRNSRWAKNKDRKGFKLLASYGWQDGNGLGQQQHGRVHNIKVALKDDTLGIGAKPSNDTEWSGLGEFNAIFGRLNGDENAYGMSAEKAKHRKQLDQRKDAESKNLRSLELARRFVLGGTFTSEFSDWMKKAAEDENRIAEDSSDNENADSSEKETKKKKKEKKSKHSSSSSSKKKEEKTKRSKKDKKDSKEKKKEKKESSKKKSLSTSDKKDKKEKEEKKLKRKRKNVSSSASSESDDEDADTKSSHRKKPTNVHFHTRRKFLAQKRAAISDPTALREILGIKG</sequence>
<dbReference type="EMBL" id="KE503207">
    <property type="protein sequence ID" value="EPX72824.1"/>
    <property type="molecule type" value="Genomic_DNA"/>
</dbReference>
<dbReference type="GO" id="GO:0005730">
    <property type="term" value="C:nucleolus"/>
    <property type="evidence" value="ECO:0007669"/>
    <property type="project" value="UniProtKB-SubCell"/>
</dbReference>
<keyword evidence="2" id="KW-0690">Ribosome biogenesis</keyword>
<feature type="compositionally biased region" description="Basic residues" evidence="7">
    <location>
        <begin position="171"/>
        <end position="181"/>
    </location>
</feature>
<comment type="similarity">
    <text evidence="5">Belongs to the PINX1 family.</text>
</comment>
<accession>S9RFG0</accession>
<comment type="subcellular location">
    <subcellularLocation>
        <location evidence="1">Nucleus</location>
        <location evidence="1">Nucleolus</location>
    </subcellularLocation>
</comment>
<evidence type="ECO:0000313" key="9">
    <source>
        <dbReference type="EMBL" id="EPX72824.1"/>
    </source>
</evidence>
<keyword evidence="10" id="KW-1185">Reference proteome</keyword>
<dbReference type="RefSeq" id="XP_013018459.1">
    <property type="nucleotide sequence ID" value="XM_013163005.1"/>
</dbReference>
<dbReference type="PANTHER" id="PTHR23149:SF31">
    <property type="entry name" value="PROTEIN PXR1"/>
    <property type="match status" value="1"/>
</dbReference>
<dbReference type="PROSITE" id="PS50174">
    <property type="entry name" value="G_PATCH"/>
    <property type="match status" value="1"/>
</dbReference>
<evidence type="ECO:0000256" key="2">
    <source>
        <dbReference type="ARBA" id="ARBA00022517"/>
    </source>
</evidence>
<evidence type="ECO:0000256" key="7">
    <source>
        <dbReference type="SAM" id="MobiDB-lite"/>
    </source>
</evidence>
<dbReference type="InterPro" id="IPR000467">
    <property type="entry name" value="G_patch_dom"/>
</dbReference>
<dbReference type="GeneID" id="25029569"/>
<proteinExistence type="inferred from homology"/>
<evidence type="ECO:0000313" key="10">
    <source>
        <dbReference type="Proteomes" id="UP000016088"/>
    </source>
</evidence>
<protein>
    <recommendedName>
        <fullName evidence="6">PinX1-related protein 1</fullName>
    </recommendedName>
</protein>
<dbReference type="PANTHER" id="PTHR23149">
    <property type="entry name" value="G PATCH DOMAIN CONTAINING PROTEIN"/>
    <property type="match status" value="1"/>
</dbReference>
<dbReference type="InterPro" id="IPR050656">
    <property type="entry name" value="PINX1"/>
</dbReference>
<feature type="compositionally biased region" description="Basic and acidic residues" evidence="7">
    <location>
        <begin position="223"/>
        <end position="235"/>
    </location>
</feature>
<evidence type="ECO:0000256" key="3">
    <source>
        <dbReference type="ARBA" id="ARBA00022552"/>
    </source>
</evidence>
<evidence type="ECO:0000259" key="8">
    <source>
        <dbReference type="PROSITE" id="PS50174"/>
    </source>
</evidence>
<feature type="domain" description="G-patch" evidence="8">
    <location>
        <begin position="25"/>
        <end position="71"/>
    </location>
</feature>
<feature type="region of interest" description="Disordered" evidence="7">
    <location>
        <begin position="148"/>
        <end position="274"/>
    </location>
</feature>
<dbReference type="VEuPathDB" id="FungiDB:SOCG_00585"/>
<dbReference type="OrthoDB" id="10251381at2759"/>
<feature type="compositionally biased region" description="Basic residues" evidence="7">
    <location>
        <begin position="261"/>
        <end position="274"/>
    </location>
</feature>
<gene>
    <name evidence="9" type="ORF">SOCG_00585</name>
</gene>
<dbReference type="AlphaFoldDB" id="S9RFG0"/>
<dbReference type="SMART" id="SM00443">
    <property type="entry name" value="G_patch"/>
    <property type="match status" value="1"/>
</dbReference>
<reference evidence="9 10" key="1">
    <citation type="journal article" date="2011" name="Science">
        <title>Comparative functional genomics of the fission yeasts.</title>
        <authorList>
            <person name="Rhind N."/>
            <person name="Chen Z."/>
            <person name="Yassour M."/>
            <person name="Thompson D.A."/>
            <person name="Haas B.J."/>
            <person name="Habib N."/>
            <person name="Wapinski I."/>
            <person name="Roy S."/>
            <person name="Lin M.F."/>
            <person name="Heiman D.I."/>
            <person name="Young S.K."/>
            <person name="Furuya K."/>
            <person name="Guo Y."/>
            <person name="Pidoux A."/>
            <person name="Chen H.M."/>
            <person name="Robbertse B."/>
            <person name="Goldberg J.M."/>
            <person name="Aoki K."/>
            <person name="Bayne E.H."/>
            <person name="Berlin A.M."/>
            <person name="Desjardins C.A."/>
            <person name="Dobbs E."/>
            <person name="Dukaj L."/>
            <person name="Fan L."/>
            <person name="FitzGerald M.G."/>
            <person name="French C."/>
            <person name="Gujja S."/>
            <person name="Hansen K."/>
            <person name="Keifenheim D."/>
            <person name="Levin J.Z."/>
            <person name="Mosher R.A."/>
            <person name="Mueller C.A."/>
            <person name="Pfiffner J."/>
            <person name="Priest M."/>
            <person name="Russ C."/>
            <person name="Smialowska A."/>
            <person name="Swoboda P."/>
            <person name="Sykes S.M."/>
            <person name="Vaughn M."/>
            <person name="Vengrova S."/>
            <person name="Yoder R."/>
            <person name="Zeng Q."/>
            <person name="Allshire R."/>
            <person name="Baulcombe D."/>
            <person name="Birren B.W."/>
            <person name="Brown W."/>
            <person name="Ekwall K."/>
            <person name="Kellis M."/>
            <person name="Leatherwood J."/>
            <person name="Levin H."/>
            <person name="Margalit H."/>
            <person name="Martienssen R."/>
            <person name="Nieduszynski C.A."/>
            <person name="Spatafora J.W."/>
            <person name="Friedman N."/>
            <person name="Dalgaard J.Z."/>
            <person name="Baumann P."/>
            <person name="Niki H."/>
            <person name="Regev A."/>
            <person name="Nusbaum C."/>
        </authorList>
    </citation>
    <scope>NUCLEOTIDE SEQUENCE [LARGE SCALE GENOMIC DNA]</scope>
    <source>
        <strain evidence="10">yFS286</strain>
    </source>
</reference>
<feature type="region of interest" description="Disordered" evidence="7">
    <location>
        <begin position="1"/>
        <end position="26"/>
    </location>
</feature>